<proteinExistence type="predicted"/>
<organism evidence="1 2">
    <name type="scientific">Magnetospirillum fulvum MGU-K5</name>
    <dbReference type="NCBI Taxonomy" id="1316936"/>
    <lineage>
        <taxon>Bacteria</taxon>
        <taxon>Pseudomonadati</taxon>
        <taxon>Pseudomonadota</taxon>
        <taxon>Alphaproteobacteria</taxon>
        <taxon>Rhodospirillales</taxon>
        <taxon>Rhodospirillaceae</taxon>
        <taxon>Magnetospirillum</taxon>
    </lineage>
</organism>
<dbReference type="OrthoDB" id="8246694at2"/>
<sequence length="112" mass="12752">MKEASFRKLDGSRMDVSPVDRLVLGTVNAPWKRSVEADALATAIIVGPDNGWDGWQIHVVTFFSEVRPHLIREFADQHEIAWATVRQRYQEIREETAEVNLELEAAFDASEN</sequence>
<reference evidence="1 2" key="1">
    <citation type="submission" date="2013-04" db="EMBL/GenBank/DDBJ databases">
        <authorList>
            <person name="Kuznetsov B."/>
            <person name="Ivanovsky R."/>
        </authorList>
    </citation>
    <scope>NUCLEOTIDE SEQUENCE [LARGE SCALE GENOMIC DNA]</scope>
    <source>
        <strain evidence="1 2">MGU-K5</strain>
    </source>
</reference>
<accession>S9SAM5</accession>
<evidence type="ECO:0000313" key="2">
    <source>
        <dbReference type="Proteomes" id="UP000015350"/>
    </source>
</evidence>
<evidence type="ECO:0000313" key="1">
    <source>
        <dbReference type="EMBL" id="EPY02957.1"/>
    </source>
</evidence>
<dbReference type="RefSeq" id="WP_021131082.1">
    <property type="nucleotide sequence ID" value="NZ_AQPH01000007.1"/>
</dbReference>
<dbReference type="AlphaFoldDB" id="S9SAM5"/>
<dbReference type="EMBL" id="AQPH01000007">
    <property type="protein sequence ID" value="EPY02957.1"/>
    <property type="molecule type" value="Genomic_DNA"/>
</dbReference>
<dbReference type="eggNOG" id="ENOG502ZHSJ">
    <property type="taxonomic scope" value="Bacteria"/>
</dbReference>
<name>S9SAM5_MAGFU</name>
<dbReference type="Proteomes" id="UP000015350">
    <property type="component" value="Unassembled WGS sequence"/>
</dbReference>
<protein>
    <submittedName>
        <fullName evidence="1">Uncharacterized protein</fullName>
    </submittedName>
</protein>
<gene>
    <name evidence="1" type="ORF">K678_03512</name>
</gene>
<comment type="caution">
    <text evidence="1">The sequence shown here is derived from an EMBL/GenBank/DDBJ whole genome shotgun (WGS) entry which is preliminary data.</text>
</comment>
<dbReference type="STRING" id="1316936.K678_03512"/>